<dbReference type="SMART" id="SM00032">
    <property type="entry name" value="CCP"/>
    <property type="match status" value="2"/>
</dbReference>
<dbReference type="FunFam" id="2.10.70.10:FF:000001">
    <property type="entry name" value="Selectin P"/>
    <property type="match status" value="2"/>
</dbReference>
<dbReference type="PROSITE" id="PS50041">
    <property type="entry name" value="C_TYPE_LECTIN_2"/>
    <property type="match status" value="1"/>
</dbReference>
<dbReference type="InterPro" id="IPR016187">
    <property type="entry name" value="CTDL_fold"/>
</dbReference>
<feature type="domain" description="Sushi" evidence="8">
    <location>
        <begin position="236"/>
        <end position="299"/>
    </location>
</feature>
<feature type="domain" description="C-type lectin" evidence="7">
    <location>
        <begin position="16"/>
        <end position="142"/>
    </location>
</feature>
<dbReference type="Pfam" id="PF00059">
    <property type="entry name" value="Lectin_C"/>
    <property type="match status" value="1"/>
</dbReference>
<evidence type="ECO:0000256" key="5">
    <source>
        <dbReference type="ARBA" id="ARBA00023180"/>
    </source>
</evidence>
<evidence type="ECO:0000256" key="1">
    <source>
        <dbReference type="ARBA" id="ARBA00022659"/>
    </source>
</evidence>
<evidence type="ECO:0000256" key="4">
    <source>
        <dbReference type="ARBA" id="ARBA00023157"/>
    </source>
</evidence>
<dbReference type="InterPro" id="IPR016186">
    <property type="entry name" value="C-type_lectin-like/link_sf"/>
</dbReference>
<feature type="domain" description="Sushi" evidence="8">
    <location>
        <begin position="171"/>
        <end position="235"/>
    </location>
</feature>
<dbReference type="GeneTree" id="ENSGT00940000160168"/>
<dbReference type="InterPro" id="IPR001304">
    <property type="entry name" value="C-type_lectin-like"/>
</dbReference>
<dbReference type="Gene3D" id="2.10.70.10">
    <property type="entry name" value="Complement Module, domain 1"/>
    <property type="match status" value="2"/>
</dbReference>
<dbReference type="Ensembl" id="ENSMMDT00005026010.1">
    <property type="protein sequence ID" value="ENSMMDP00005025473.1"/>
    <property type="gene ID" value="ENSMMDG00005012210.1"/>
</dbReference>
<evidence type="ECO:0008006" key="11">
    <source>
        <dbReference type="Google" id="ProtNLM"/>
    </source>
</evidence>
<evidence type="ECO:0000313" key="9">
    <source>
        <dbReference type="Ensembl" id="ENSMMDP00005025473.1"/>
    </source>
</evidence>
<proteinExistence type="predicted"/>
<dbReference type="InParanoid" id="A0A667YGA9"/>
<sequence length="313" mass="35680">KLNTSVNRNLCLHCFVDCWSYYFSNNTMTWQKAREWCQEHYTDMVAIQNQEEITHLNSWLPKKDGYYWIGIRKIQNVWTWVGTNKPLTEEATNWASNEPNNGKNGKIDGKNEDCVEMYVKRYNEPGKWNDERCSKRKTALCYTGEKIHEYIHFTLCVLSIGDTAQKLCIFVKCNKDEVTLPEKVSEVSCSHTNGEYSYDSMCQYSCEEGYQLSSSGSMRCTANGSWSEQPPTCELVQCKELSTPERGFMDCSDPLGSSSYQSTCVFSCEEGYVLAGSQSNSLRCEGSGLWNDSQPHCDGTDSIFVNSPFAFLC</sequence>
<evidence type="ECO:0000256" key="3">
    <source>
        <dbReference type="ARBA" id="ARBA00022737"/>
    </source>
</evidence>
<reference evidence="9" key="3">
    <citation type="submission" date="2025-09" db="UniProtKB">
        <authorList>
            <consortium name="Ensembl"/>
        </authorList>
    </citation>
    <scope>IDENTIFICATION</scope>
</reference>
<keyword evidence="1 6" id="KW-0768">Sushi</keyword>
<dbReference type="Proteomes" id="UP000472263">
    <property type="component" value="Chromosome 4"/>
</dbReference>
<dbReference type="InterPro" id="IPR035976">
    <property type="entry name" value="Sushi/SCR/CCP_sf"/>
</dbReference>
<dbReference type="Pfam" id="PF00084">
    <property type="entry name" value="Sushi"/>
    <property type="match status" value="2"/>
</dbReference>
<dbReference type="PROSITE" id="PS00615">
    <property type="entry name" value="C_TYPE_LECTIN_1"/>
    <property type="match status" value="1"/>
</dbReference>
<keyword evidence="4 6" id="KW-1015">Disulfide bond</keyword>
<evidence type="ECO:0000256" key="2">
    <source>
        <dbReference type="ARBA" id="ARBA00022729"/>
    </source>
</evidence>
<keyword evidence="3" id="KW-0677">Repeat</keyword>
<reference evidence="9" key="1">
    <citation type="submission" date="2019-06" db="EMBL/GenBank/DDBJ databases">
        <authorList>
            <consortium name="Wellcome Sanger Institute Data Sharing"/>
        </authorList>
    </citation>
    <scope>NUCLEOTIDE SEQUENCE [LARGE SCALE GENOMIC DNA]</scope>
</reference>
<dbReference type="Gene3D" id="3.10.100.10">
    <property type="entry name" value="Mannose-Binding Protein A, subunit A"/>
    <property type="match status" value="1"/>
</dbReference>
<dbReference type="PANTHER" id="PTHR19325:SF493">
    <property type="entry name" value="E-SELECTIN"/>
    <property type="match status" value="1"/>
</dbReference>
<evidence type="ECO:0000256" key="6">
    <source>
        <dbReference type="PROSITE-ProRule" id="PRU00302"/>
    </source>
</evidence>
<protein>
    <recommendedName>
        <fullName evidence="11">Selectin E</fullName>
    </recommendedName>
</protein>
<dbReference type="InterPro" id="IPR000436">
    <property type="entry name" value="Sushi_SCR_CCP_dom"/>
</dbReference>
<evidence type="ECO:0000259" key="8">
    <source>
        <dbReference type="PROSITE" id="PS50923"/>
    </source>
</evidence>
<dbReference type="CDD" id="cd03592">
    <property type="entry name" value="CLECT_selectins_like"/>
    <property type="match status" value="1"/>
</dbReference>
<dbReference type="SUPFAM" id="SSF56436">
    <property type="entry name" value="C-type lectin-like"/>
    <property type="match status" value="1"/>
</dbReference>
<dbReference type="CDD" id="cd00033">
    <property type="entry name" value="CCP"/>
    <property type="match status" value="2"/>
</dbReference>
<evidence type="ECO:0000313" key="10">
    <source>
        <dbReference type="Proteomes" id="UP000472263"/>
    </source>
</evidence>
<dbReference type="PROSITE" id="PS50923">
    <property type="entry name" value="SUSHI"/>
    <property type="match status" value="2"/>
</dbReference>
<dbReference type="InterPro" id="IPR018378">
    <property type="entry name" value="C-type_lectin_CS"/>
</dbReference>
<keyword evidence="5" id="KW-0325">Glycoprotein</keyword>
<dbReference type="InterPro" id="IPR033991">
    <property type="entry name" value="Selectin_CTLD"/>
</dbReference>
<dbReference type="SUPFAM" id="SSF57535">
    <property type="entry name" value="Complement control module/SCR domain"/>
    <property type="match status" value="2"/>
</dbReference>
<organism evidence="9 10">
    <name type="scientific">Myripristis murdjan</name>
    <name type="common">pinecone soldierfish</name>
    <dbReference type="NCBI Taxonomy" id="586833"/>
    <lineage>
        <taxon>Eukaryota</taxon>
        <taxon>Metazoa</taxon>
        <taxon>Chordata</taxon>
        <taxon>Craniata</taxon>
        <taxon>Vertebrata</taxon>
        <taxon>Euteleostomi</taxon>
        <taxon>Actinopterygii</taxon>
        <taxon>Neopterygii</taxon>
        <taxon>Teleostei</taxon>
        <taxon>Neoteleostei</taxon>
        <taxon>Acanthomorphata</taxon>
        <taxon>Holocentriformes</taxon>
        <taxon>Holocentridae</taxon>
        <taxon>Myripristis</taxon>
    </lineage>
</organism>
<evidence type="ECO:0000259" key="7">
    <source>
        <dbReference type="PROSITE" id="PS50041"/>
    </source>
</evidence>
<dbReference type="InterPro" id="IPR050350">
    <property type="entry name" value="Compl-Cell_Adhes-Reg"/>
</dbReference>
<comment type="caution">
    <text evidence="6">Lacks conserved residue(s) required for the propagation of feature annotation.</text>
</comment>
<name>A0A667YGA9_9TELE</name>
<feature type="disulfide bond" evidence="6">
    <location>
        <begin position="206"/>
        <end position="233"/>
    </location>
</feature>
<reference evidence="9" key="2">
    <citation type="submission" date="2025-08" db="UniProtKB">
        <authorList>
            <consortium name="Ensembl"/>
        </authorList>
    </citation>
    <scope>IDENTIFICATION</scope>
</reference>
<accession>A0A667YGA9</accession>
<dbReference type="PANTHER" id="PTHR19325">
    <property type="entry name" value="COMPLEMENT COMPONENT-RELATED SUSHI DOMAIN-CONTAINING"/>
    <property type="match status" value="1"/>
</dbReference>
<keyword evidence="2" id="KW-0732">Signal</keyword>
<keyword evidence="10" id="KW-1185">Reference proteome</keyword>
<dbReference type="SMART" id="SM00034">
    <property type="entry name" value="CLECT"/>
    <property type="match status" value="1"/>
</dbReference>
<dbReference type="AlphaFoldDB" id="A0A667YGA9"/>